<reference evidence="7" key="1">
    <citation type="submission" date="2019-04" db="EMBL/GenBank/DDBJ databases">
        <title>Draft genome sequence of Pseudonocardiaceae bacterium SL3-2-4.</title>
        <authorList>
            <person name="Ningsih F."/>
            <person name="Yokota A."/>
            <person name="Sakai Y."/>
            <person name="Nanatani K."/>
            <person name="Yabe S."/>
            <person name="Oetari A."/>
            <person name="Sjamsuridzal W."/>
        </authorList>
    </citation>
    <scope>NUCLEOTIDE SEQUENCE [LARGE SCALE GENOMIC DNA]</scope>
    <source>
        <strain evidence="7">SL3-2-4</strain>
    </source>
</reference>
<comment type="similarity">
    <text evidence="1">Belongs to the GPN-loop GTPase family.</text>
</comment>
<feature type="region of interest" description="Disordered" evidence="5">
    <location>
        <begin position="198"/>
        <end position="226"/>
    </location>
</feature>
<proteinExistence type="inferred from homology"/>
<dbReference type="GO" id="GO:0016787">
    <property type="term" value="F:hydrolase activity"/>
    <property type="evidence" value="ECO:0007669"/>
    <property type="project" value="UniProtKB-KW"/>
</dbReference>
<dbReference type="GO" id="GO:0005525">
    <property type="term" value="F:GTP binding"/>
    <property type="evidence" value="ECO:0007669"/>
    <property type="project" value="UniProtKB-KW"/>
</dbReference>
<dbReference type="EMBL" id="BJFL01000021">
    <property type="protein sequence ID" value="GDY32195.1"/>
    <property type="molecule type" value="Genomic_DNA"/>
</dbReference>
<evidence type="ECO:0000313" key="6">
    <source>
        <dbReference type="EMBL" id="GDY32195.1"/>
    </source>
</evidence>
<dbReference type="AlphaFoldDB" id="A0A4D4J652"/>
<accession>A0A4D4J652</accession>
<dbReference type="PANTHER" id="PTHR42708:SF1">
    <property type="entry name" value="GLIDING MOTILITY PROTEIN MGLA"/>
    <property type="match status" value="1"/>
</dbReference>
<keyword evidence="4" id="KW-0342">GTP-binding</keyword>
<dbReference type="Pfam" id="PF03029">
    <property type="entry name" value="ATP_bind_1"/>
    <property type="match status" value="1"/>
</dbReference>
<dbReference type="CDD" id="cd00882">
    <property type="entry name" value="Ras_like_GTPase"/>
    <property type="match status" value="1"/>
</dbReference>
<dbReference type="InterPro" id="IPR027417">
    <property type="entry name" value="P-loop_NTPase"/>
</dbReference>
<dbReference type="GO" id="GO:0005524">
    <property type="term" value="F:ATP binding"/>
    <property type="evidence" value="ECO:0007669"/>
    <property type="project" value="UniProtKB-KW"/>
</dbReference>
<name>A0A4D4J652_9PSEU</name>
<sequence>MDYVGSSTSGSNTGTSTLNSAKIVVAGGFGAGKTTFLGSVSQNAPLTMEALMTEAGKHVSDLVTACSERTVTVRTDFGRVALDADLLLYLFVTPRRERSWFLWDDLVRGAIGAVVLTDASRPQDAAEAVSFFEDRGLPYIIALNDFGRVMTYDERRIREAMEIGPHVPMVTCDARDRRFAAKALTALVEYAIRCQLPTSRDGSDPRPGGGRHHRGPGRFRADEVAG</sequence>
<dbReference type="SUPFAM" id="SSF52540">
    <property type="entry name" value="P-loop containing nucleoside triphosphate hydrolases"/>
    <property type="match status" value="1"/>
</dbReference>
<dbReference type="InterPro" id="IPR052705">
    <property type="entry name" value="Gliding_Motility_GTPase"/>
</dbReference>
<gene>
    <name evidence="6" type="ORF">GTS_38280</name>
</gene>
<dbReference type="PANTHER" id="PTHR42708">
    <property type="entry name" value="ATP/GTP-BINDING PROTEIN-RELATED"/>
    <property type="match status" value="1"/>
</dbReference>
<evidence type="ECO:0000313" key="7">
    <source>
        <dbReference type="Proteomes" id="UP000298860"/>
    </source>
</evidence>
<evidence type="ECO:0000256" key="4">
    <source>
        <dbReference type="ARBA" id="ARBA00023134"/>
    </source>
</evidence>
<keyword evidence="3" id="KW-0378">Hydrolase</keyword>
<evidence type="ECO:0000256" key="2">
    <source>
        <dbReference type="ARBA" id="ARBA00022741"/>
    </source>
</evidence>
<comment type="caution">
    <text evidence="6">The sequence shown here is derived from an EMBL/GenBank/DDBJ whole genome shotgun (WGS) entry which is preliminary data.</text>
</comment>
<keyword evidence="7" id="KW-1185">Reference proteome</keyword>
<evidence type="ECO:0000256" key="5">
    <source>
        <dbReference type="SAM" id="MobiDB-lite"/>
    </source>
</evidence>
<keyword evidence="2" id="KW-0547">Nucleotide-binding</keyword>
<keyword evidence="6" id="KW-0067">ATP-binding</keyword>
<dbReference type="Proteomes" id="UP000298860">
    <property type="component" value="Unassembled WGS sequence"/>
</dbReference>
<dbReference type="Gene3D" id="3.40.50.300">
    <property type="entry name" value="P-loop containing nucleotide triphosphate hydrolases"/>
    <property type="match status" value="1"/>
</dbReference>
<evidence type="ECO:0000256" key="3">
    <source>
        <dbReference type="ARBA" id="ARBA00022801"/>
    </source>
</evidence>
<evidence type="ECO:0000256" key="1">
    <source>
        <dbReference type="ARBA" id="ARBA00005290"/>
    </source>
</evidence>
<organism evidence="6 7">
    <name type="scientific">Gandjariella thermophila</name>
    <dbReference type="NCBI Taxonomy" id="1931992"/>
    <lineage>
        <taxon>Bacteria</taxon>
        <taxon>Bacillati</taxon>
        <taxon>Actinomycetota</taxon>
        <taxon>Actinomycetes</taxon>
        <taxon>Pseudonocardiales</taxon>
        <taxon>Pseudonocardiaceae</taxon>
        <taxon>Gandjariella</taxon>
    </lineage>
</organism>
<protein>
    <submittedName>
        <fullName evidence="6">ATP-binding protein</fullName>
    </submittedName>
</protein>
<dbReference type="InterPro" id="IPR004130">
    <property type="entry name" value="Gpn"/>
</dbReference>